<dbReference type="STRING" id="1549855.AY555_09230"/>
<dbReference type="GeneID" id="53317334"/>
<evidence type="ECO:0000259" key="10">
    <source>
        <dbReference type="PROSITE" id="PS50968"/>
    </source>
</evidence>
<dbReference type="GO" id="GO:0009317">
    <property type="term" value="C:acetyl-CoA carboxylase complex"/>
    <property type="evidence" value="ECO:0007669"/>
    <property type="project" value="InterPro"/>
</dbReference>
<dbReference type="GO" id="GO:0006633">
    <property type="term" value="P:fatty acid biosynthetic process"/>
    <property type="evidence" value="ECO:0007669"/>
    <property type="project" value="UniProtKB-UniPathway"/>
</dbReference>
<evidence type="ECO:0000313" key="12">
    <source>
        <dbReference type="Proteomes" id="UP000076066"/>
    </source>
</evidence>
<dbReference type="PANTHER" id="PTHR45266:SF3">
    <property type="entry name" value="OXALOACETATE DECARBOXYLASE ALPHA CHAIN"/>
    <property type="match status" value="1"/>
</dbReference>
<keyword evidence="7 9" id="KW-0275">Fatty acid biosynthesis</keyword>
<dbReference type="InterPro" id="IPR011053">
    <property type="entry name" value="Single_hybrid_motif"/>
</dbReference>
<dbReference type="Gene3D" id="2.40.50.100">
    <property type="match status" value="1"/>
</dbReference>
<feature type="domain" description="Lipoyl-binding" evidence="10">
    <location>
        <begin position="71"/>
        <end position="147"/>
    </location>
</feature>
<evidence type="ECO:0000256" key="6">
    <source>
        <dbReference type="ARBA" id="ARBA00023098"/>
    </source>
</evidence>
<evidence type="ECO:0000256" key="8">
    <source>
        <dbReference type="ARBA" id="ARBA00023267"/>
    </source>
</evidence>
<evidence type="ECO:0000256" key="5">
    <source>
        <dbReference type="ARBA" id="ARBA00022832"/>
    </source>
</evidence>
<keyword evidence="6 9" id="KW-0443">Lipid metabolism</keyword>
<dbReference type="Proteomes" id="UP000076066">
    <property type="component" value="Chromosome"/>
</dbReference>
<keyword evidence="12" id="KW-1185">Reference proteome</keyword>
<protein>
    <recommendedName>
        <fullName evidence="3 9">Biotin carboxyl carrier protein of acetyl-CoA carboxylase</fullName>
    </recommendedName>
</protein>
<gene>
    <name evidence="11" type="ORF">AY555_09230</name>
</gene>
<dbReference type="PRINTS" id="PR01071">
    <property type="entry name" value="ACOABIOTINCC"/>
</dbReference>
<dbReference type="GO" id="GO:0003989">
    <property type="term" value="F:acetyl-CoA carboxylase activity"/>
    <property type="evidence" value="ECO:0007669"/>
    <property type="project" value="InterPro"/>
</dbReference>
<comment type="function">
    <text evidence="1 9">This protein is a component of the acetyl coenzyme A carboxylase complex; first, biotin carboxylase catalyzes the carboxylation of the carrier protein and then the transcarboxylase transfers the carboxyl group to form malonyl-CoA.</text>
</comment>
<evidence type="ECO:0000256" key="9">
    <source>
        <dbReference type="RuleBase" id="RU364072"/>
    </source>
</evidence>
<evidence type="ECO:0000256" key="4">
    <source>
        <dbReference type="ARBA" id="ARBA00022516"/>
    </source>
</evidence>
<dbReference type="InterPro" id="IPR001882">
    <property type="entry name" value="Biotin_BS"/>
</dbReference>
<comment type="pathway">
    <text evidence="2 9">Lipid metabolism; fatty acid biosynthesis.</text>
</comment>
<name>A0A143DGQ7_9PROT</name>
<evidence type="ECO:0000256" key="7">
    <source>
        <dbReference type="ARBA" id="ARBA00023160"/>
    </source>
</evidence>
<dbReference type="RefSeq" id="WP_066135922.1">
    <property type="nucleotide sequence ID" value="NZ_CP014525.1"/>
</dbReference>
<dbReference type="SUPFAM" id="SSF51230">
    <property type="entry name" value="Single hybrid motif"/>
    <property type="match status" value="1"/>
</dbReference>
<sequence>MSKTTIDSEAIRQLASLLDDTGLHEIEYETEALRIRVGKAATVVTHAAPVTAPLAAPATRSAVDETPALHPGTVTSKMVGVAYLAPGAGEAPFVSVGQTVSQGQTLMLIEAMKTYTPVTAHCAGRIVQILVSDKQPVEHGEPLAIIE</sequence>
<dbReference type="Pfam" id="PF00364">
    <property type="entry name" value="Biotin_lipoyl"/>
    <property type="match status" value="1"/>
</dbReference>
<evidence type="ECO:0000256" key="3">
    <source>
        <dbReference type="ARBA" id="ARBA00017562"/>
    </source>
</evidence>
<evidence type="ECO:0000256" key="2">
    <source>
        <dbReference type="ARBA" id="ARBA00005194"/>
    </source>
</evidence>
<dbReference type="EMBL" id="CP014525">
    <property type="protein sequence ID" value="AMW35328.1"/>
    <property type="molecule type" value="Genomic_DNA"/>
</dbReference>
<evidence type="ECO:0000256" key="1">
    <source>
        <dbReference type="ARBA" id="ARBA00003761"/>
    </source>
</evidence>
<dbReference type="OrthoDB" id="9811735at2"/>
<dbReference type="UniPathway" id="UPA00094"/>
<dbReference type="PROSITE" id="PS00188">
    <property type="entry name" value="BIOTIN"/>
    <property type="match status" value="1"/>
</dbReference>
<keyword evidence="8 9" id="KW-0092">Biotin</keyword>
<dbReference type="InterPro" id="IPR000089">
    <property type="entry name" value="Biotin_lipoyl"/>
</dbReference>
<dbReference type="CDD" id="cd06850">
    <property type="entry name" value="biotinyl_domain"/>
    <property type="match status" value="1"/>
</dbReference>
<keyword evidence="4 9" id="KW-0444">Lipid biosynthesis</keyword>
<keyword evidence="5 9" id="KW-0276">Fatty acid metabolism</keyword>
<organism evidence="11 12">
    <name type="scientific">Haematospirillum jordaniae</name>
    <dbReference type="NCBI Taxonomy" id="1549855"/>
    <lineage>
        <taxon>Bacteria</taxon>
        <taxon>Pseudomonadati</taxon>
        <taxon>Pseudomonadota</taxon>
        <taxon>Alphaproteobacteria</taxon>
        <taxon>Rhodospirillales</taxon>
        <taxon>Novispirillaceae</taxon>
        <taxon>Haematospirillum</taxon>
    </lineage>
</organism>
<dbReference type="InterPro" id="IPR050709">
    <property type="entry name" value="Biotin_Carboxyl_Carrier/Decarb"/>
</dbReference>
<dbReference type="PROSITE" id="PS50968">
    <property type="entry name" value="BIOTINYL_LIPOYL"/>
    <property type="match status" value="1"/>
</dbReference>
<proteinExistence type="predicted"/>
<evidence type="ECO:0000313" key="11">
    <source>
        <dbReference type="EMBL" id="AMW35328.1"/>
    </source>
</evidence>
<reference evidence="11 12" key="1">
    <citation type="submission" date="2016-02" db="EMBL/GenBank/DDBJ databases">
        <title>Complete Genome of H5569, the type strain of the newly described species Haematospirillium jordaniae.</title>
        <authorList>
            <person name="Nicholson A.C."/>
            <person name="Humrighouse B.W."/>
            <person name="Loparov V."/>
            <person name="McQuiston J.R."/>
        </authorList>
    </citation>
    <scope>NUCLEOTIDE SEQUENCE [LARGE SCALE GENOMIC DNA]</scope>
    <source>
        <strain evidence="11 12">H5569</strain>
    </source>
</reference>
<dbReference type="PANTHER" id="PTHR45266">
    <property type="entry name" value="OXALOACETATE DECARBOXYLASE ALPHA CHAIN"/>
    <property type="match status" value="1"/>
</dbReference>
<dbReference type="InterPro" id="IPR001249">
    <property type="entry name" value="AcCoA_biotinCC"/>
</dbReference>
<dbReference type="AlphaFoldDB" id="A0A143DGQ7"/>
<dbReference type="KEGG" id="hjo:AY555_09230"/>
<accession>A0A143DGQ7</accession>